<keyword evidence="1" id="KW-0175">Coiled coil</keyword>
<dbReference type="Proteomes" id="UP000037688">
    <property type="component" value="Unassembled WGS sequence"/>
</dbReference>
<dbReference type="RefSeq" id="WP_053784227.1">
    <property type="nucleotide sequence ID" value="NZ_LITU01000083.1"/>
</dbReference>
<gene>
    <name evidence="2" type="ORF">AMS66_29795</name>
</gene>
<accession>A0A0M9BJB6</accession>
<sequence length="237" mass="26209">MTDINTHIQYATNMIHGDVTVSVAKDIFELVKEELKDIQRMEDSGLLGYRGRFEKEDAARKKGALQLAQALKTNQDMVNEALETAEKQAHEVLGQAATPPPEYQLREFNDRYAELKANLQVNANQRSAGQLLEFMRGVNDPYLADLLTQDYAELGGALINHTRDPIGVNTLYGTLRSGRDTTEQMQARTALQEIAQLRQTRSYNSLLELGADKALGPIGRSAMNDPAGFVQANEGSA</sequence>
<dbReference type="OrthoDB" id="2578679at2"/>
<evidence type="ECO:0000313" key="2">
    <source>
        <dbReference type="EMBL" id="KOY12606.1"/>
    </source>
</evidence>
<dbReference type="PATRIC" id="fig|1705561.3.peg.6300"/>
<dbReference type="EMBL" id="LITU01000083">
    <property type="protein sequence ID" value="KOY12606.1"/>
    <property type="molecule type" value="Genomic_DNA"/>
</dbReference>
<name>A0A0M9BJB6_9BACL</name>
<dbReference type="AlphaFoldDB" id="A0A0M9BJB6"/>
<comment type="caution">
    <text evidence="2">The sequence shown here is derived from an EMBL/GenBank/DDBJ whole genome shotgun (WGS) entry which is preliminary data.</text>
</comment>
<feature type="coiled-coil region" evidence="1">
    <location>
        <begin position="68"/>
        <end position="125"/>
    </location>
</feature>
<evidence type="ECO:0000313" key="3">
    <source>
        <dbReference type="Proteomes" id="UP000037688"/>
    </source>
</evidence>
<reference evidence="2 3" key="1">
    <citation type="submission" date="2015-08" db="EMBL/GenBank/DDBJ databases">
        <title>Draft genome sequence of cellulolytic and xylanolytic Paenibacillus sp. A59, isolated from a decaying forest soil from Patagonia, Argentina.</title>
        <authorList>
            <person name="Ghio S."/>
            <person name="Caceres A.M."/>
            <person name="Talia P."/>
            <person name="Grasso D."/>
            <person name="Campos E."/>
        </authorList>
    </citation>
    <scope>NUCLEOTIDE SEQUENCE [LARGE SCALE GENOMIC DNA]</scope>
    <source>
        <strain evidence="2 3">A59</strain>
    </source>
</reference>
<organism evidence="2 3">
    <name type="scientific">Paenibacillus xylanivorans</name>
    <dbReference type="NCBI Taxonomy" id="1705561"/>
    <lineage>
        <taxon>Bacteria</taxon>
        <taxon>Bacillati</taxon>
        <taxon>Bacillota</taxon>
        <taxon>Bacilli</taxon>
        <taxon>Bacillales</taxon>
        <taxon>Paenibacillaceae</taxon>
        <taxon>Paenibacillus</taxon>
    </lineage>
</organism>
<proteinExistence type="predicted"/>
<protein>
    <submittedName>
        <fullName evidence="2">Uncharacterized protein</fullName>
    </submittedName>
</protein>
<keyword evidence="3" id="KW-1185">Reference proteome</keyword>
<evidence type="ECO:0000256" key="1">
    <source>
        <dbReference type="SAM" id="Coils"/>
    </source>
</evidence>